<dbReference type="AlphaFoldDB" id="A0A173UZ87"/>
<dbReference type="Pfam" id="PF06961">
    <property type="entry name" value="DUF1294"/>
    <property type="match status" value="1"/>
</dbReference>
<dbReference type="RefSeq" id="WP_005345396.1">
    <property type="nucleotide sequence ID" value="NZ_CALLAX010000059.1"/>
</dbReference>
<dbReference type="Proteomes" id="UP000286561">
    <property type="component" value="Unassembled WGS sequence"/>
</dbReference>
<keyword evidence="1" id="KW-0812">Transmembrane</keyword>
<feature type="transmembrane region" description="Helical" evidence="1">
    <location>
        <begin position="6"/>
        <end position="23"/>
    </location>
</feature>
<keyword evidence="1" id="KW-1133">Transmembrane helix</keyword>
<keyword evidence="1" id="KW-0472">Membrane</keyword>
<reference evidence="2 5" key="1">
    <citation type="submission" date="2015-09" db="EMBL/GenBank/DDBJ databases">
        <authorList>
            <consortium name="Pathogen Informatics"/>
        </authorList>
    </citation>
    <scope>NUCLEOTIDE SEQUENCE [LARGE SCALE GENOMIC DNA]</scope>
    <source>
        <strain evidence="2 5">2789STDY5834966</strain>
    </source>
</reference>
<dbReference type="InterPro" id="IPR012156">
    <property type="entry name" value="Cold_shock_CspA"/>
</dbReference>
<feature type="transmembrane region" description="Helical" evidence="1">
    <location>
        <begin position="35"/>
        <end position="54"/>
    </location>
</feature>
<evidence type="ECO:0000313" key="3">
    <source>
        <dbReference type="EMBL" id="RGZ76741.1"/>
    </source>
</evidence>
<dbReference type="PIRSF" id="PIRSF002599">
    <property type="entry name" value="Cold_shock_A"/>
    <property type="match status" value="1"/>
</dbReference>
<dbReference type="InterPro" id="IPR010718">
    <property type="entry name" value="DUF1294"/>
</dbReference>
<organism evidence="2 5">
    <name type="scientific">Anaerobutyricum hallii</name>
    <dbReference type="NCBI Taxonomy" id="39488"/>
    <lineage>
        <taxon>Bacteria</taxon>
        <taxon>Bacillati</taxon>
        <taxon>Bacillota</taxon>
        <taxon>Clostridia</taxon>
        <taxon>Lachnospirales</taxon>
        <taxon>Lachnospiraceae</taxon>
        <taxon>Anaerobutyricum</taxon>
    </lineage>
</organism>
<reference evidence="6 7" key="2">
    <citation type="submission" date="2018-08" db="EMBL/GenBank/DDBJ databases">
        <title>A genome reference for cultivated species of the human gut microbiota.</title>
        <authorList>
            <person name="Zou Y."/>
            <person name="Xue W."/>
            <person name="Luo G."/>
        </authorList>
    </citation>
    <scope>NUCLEOTIDE SEQUENCE [LARGE SCALE GENOMIC DNA]</scope>
    <source>
        <strain evidence="4 6">AF31-17AC</strain>
        <strain evidence="3 7">AM48-23BH</strain>
    </source>
</reference>
<dbReference type="EMBL" id="CYYC01000053">
    <property type="protein sequence ID" value="CUN19680.1"/>
    <property type="molecule type" value="Genomic_DNA"/>
</dbReference>
<protein>
    <submittedName>
        <fullName evidence="3">DUF1294 domain-containing protein</fullName>
    </submittedName>
    <submittedName>
        <fullName evidence="2">Protein of uncharacterized function (DUF1294)</fullName>
    </submittedName>
</protein>
<evidence type="ECO:0000256" key="1">
    <source>
        <dbReference type="SAM" id="Phobius"/>
    </source>
</evidence>
<dbReference type="Proteomes" id="UP000283700">
    <property type="component" value="Unassembled WGS sequence"/>
</dbReference>
<evidence type="ECO:0000313" key="5">
    <source>
        <dbReference type="Proteomes" id="UP000095390"/>
    </source>
</evidence>
<feature type="transmembrane region" description="Helical" evidence="1">
    <location>
        <begin position="66"/>
        <end position="86"/>
    </location>
</feature>
<dbReference type="OrthoDB" id="1698854at2"/>
<evidence type="ECO:0000313" key="6">
    <source>
        <dbReference type="Proteomes" id="UP000283700"/>
    </source>
</evidence>
<name>A0A173UZ87_9FIRM</name>
<evidence type="ECO:0000313" key="7">
    <source>
        <dbReference type="Proteomes" id="UP000286561"/>
    </source>
</evidence>
<proteinExistence type="predicted"/>
<dbReference type="GO" id="GO:0003676">
    <property type="term" value="F:nucleic acid binding"/>
    <property type="evidence" value="ECO:0007669"/>
    <property type="project" value="InterPro"/>
</dbReference>
<dbReference type="EMBL" id="QSEP01000182">
    <property type="protein sequence ID" value="RGZ76741.1"/>
    <property type="molecule type" value="Genomic_DNA"/>
</dbReference>
<accession>A0A173UZ87</accession>
<dbReference type="EMBL" id="QRQO01000113">
    <property type="protein sequence ID" value="RHN04331.1"/>
    <property type="molecule type" value="Genomic_DNA"/>
</dbReference>
<evidence type="ECO:0000313" key="4">
    <source>
        <dbReference type="EMBL" id="RHN04331.1"/>
    </source>
</evidence>
<sequence>MLIYLLIINIIAFIMYGIDKWKAHRKQWRISEKMLLFLAVIGGSAGALAGMYIFHHKTLHKKFTIGVPLILVIQVMIFICIMENFYR</sequence>
<gene>
    <name evidence="3" type="ORF">DW972_14985</name>
    <name evidence="4" type="ORF">DWZ29_17410</name>
    <name evidence="2" type="ORF">ERS852578_02812</name>
</gene>
<evidence type="ECO:0000313" key="2">
    <source>
        <dbReference type="EMBL" id="CUN19680.1"/>
    </source>
</evidence>
<dbReference type="Proteomes" id="UP000095390">
    <property type="component" value="Unassembled WGS sequence"/>
</dbReference>